<accession>A0A4R7V2T1</accession>
<feature type="transmembrane region" description="Helical" evidence="1">
    <location>
        <begin position="203"/>
        <end position="221"/>
    </location>
</feature>
<feature type="transmembrane region" description="Helical" evidence="1">
    <location>
        <begin position="130"/>
        <end position="151"/>
    </location>
</feature>
<keyword evidence="3" id="KW-1185">Reference proteome</keyword>
<evidence type="ECO:0008006" key="4">
    <source>
        <dbReference type="Google" id="ProtNLM"/>
    </source>
</evidence>
<dbReference type="EMBL" id="SOCP01000019">
    <property type="protein sequence ID" value="TDV41756.1"/>
    <property type="molecule type" value="Genomic_DNA"/>
</dbReference>
<feature type="transmembrane region" description="Helical" evidence="1">
    <location>
        <begin position="296"/>
        <end position="321"/>
    </location>
</feature>
<evidence type="ECO:0000256" key="1">
    <source>
        <dbReference type="SAM" id="Phobius"/>
    </source>
</evidence>
<proteinExistence type="predicted"/>
<organism evidence="2 3">
    <name type="scientific">Actinophytocola oryzae</name>
    <dbReference type="NCBI Taxonomy" id="502181"/>
    <lineage>
        <taxon>Bacteria</taxon>
        <taxon>Bacillati</taxon>
        <taxon>Actinomycetota</taxon>
        <taxon>Actinomycetes</taxon>
        <taxon>Pseudonocardiales</taxon>
        <taxon>Pseudonocardiaceae</taxon>
    </lineage>
</organism>
<feature type="transmembrane region" description="Helical" evidence="1">
    <location>
        <begin position="163"/>
        <end position="191"/>
    </location>
</feature>
<feature type="transmembrane region" description="Helical" evidence="1">
    <location>
        <begin position="355"/>
        <end position="377"/>
    </location>
</feature>
<reference evidence="2 3" key="1">
    <citation type="submission" date="2019-03" db="EMBL/GenBank/DDBJ databases">
        <title>Genomic Encyclopedia of Archaeal and Bacterial Type Strains, Phase II (KMG-II): from individual species to whole genera.</title>
        <authorList>
            <person name="Goeker M."/>
        </authorList>
    </citation>
    <scope>NUCLEOTIDE SEQUENCE [LARGE SCALE GENOMIC DNA]</scope>
    <source>
        <strain evidence="2 3">DSM 45499</strain>
    </source>
</reference>
<gene>
    <name evidence="2" type="ORF">CLV71_11978</name>
</gene>
<dbReference type="RefSeq" id="WP_133907559.1">
    <property type="nucleotide sequence ID" value="NZ_SOCP01000019.1"/>
</dbReference>
<sequence>MASQLRVAALLTAAVPFLVHAWYALHGYFGQDDFVITYHAAHADPLDFGYLFQDYNGHLAPGTFLVAWVETAIAPLNYAVATIPLLALHGVTLWLFWRVLTRLFGHRWGLLPALAVLSASPLVLHPTLWWAYGMQLLPLLATMAAALLAHLRYLETGTRAANAIAWTLVGMLFYEKAALFAGILFAVTVLGGEKPAEALVRHWRVWATHLVLVFGYLILYFGLTADQIGQEPVRADDVAEFASNAVVHVFLPGLLGGPFASPGGGATWTTPPLAVRVGALVVTLVLVLLSRKKPWLFLAAYLAVDLALVAVTRLSVVGPLIGTDPRYVADAVPVAVLCAAFAFQGRRAGRWPMVGVTALLVAASVVSFLTLAPGLVFRQARDYVANARQALTDQPHIVLYDTTVPNGIILDWFIYDNFSSRVVGLVPEKPRFDRPAEALYQLDDTGHAQPVTELTDEVLGERGPAPDCGHLVDEQPVRIPLTSPVTGRRILRLGYYTGDTGDGTVTVGDTRVPVQFRSGLHVLYVVVSGTYTHVEVARNLNLQPLCVTDVTVGLPKG</sequence>
<comment type="caution">
    <text evidence="2">The sequence shown here is derived from an EMBL/GenBank/DDBJ whole genome shotgun (WGS) entry which is preliminary data.</text>
</comment>
<evidence type="ECO:0000313" key="2">
    <source>
        <dbReference type="EMBL" id="TDV41756.1"/>
    </source>
</evidence>
<keyword evidence="1" id="KW-1133">Transmembrane helix</keyword>
<name>A0A4R7V2T1_9PSEU</name>
<evidence type="ECO:0000313" key="3">
    <source>
        <dbReference type="Proteomes" id="UP000294927"/>
    </source>
</evidence>
<feature type="transmembrane region" description="Helical" evidence="1">
    <location>
        <begin position="76"/>
        <end position="96"/>
    </location>
</feature>
<feature type="transmembrane region" description="Helical" evidence="1">
    <location>
        <begin position="327"/>
        <end position="343"/>
    </location>
</feature>
<feature type="transmembrane region" description="Helical" evidence="1">
    <location>
        <begin position="108"/>
        <end position="124"/>
    </location>
</feature>
<feature type="transmembrane region" description="Helical" evidence="1">
    <location>
        <begin position="241"/>
        <end position="261"/>
    </location>
</feature>
<dbReference type="OrthoDB" id="3778510at2"/>
<dbReference type="AlphaFoldDB" id="A0A4R7V2T1"/>
<dbReference type="Proteomes" id="UP000294927">
    <property type="component" value="Unassembled WGS sequence"/>
</dbReference>
<keyword evidence="1" id="KW-0472">Membrane</keyword>
<feature type="transmembrane region" description="Helical" evidence="1">
    <location>
        <begin position="273"/>
        <end position="289"/>
    </location>
</feature>
<protein>
    <recommendedName>
        <fullName evidence="4">4-amino-4-deoxy-L-arabinose transferase-like glycosyltransferase</fullName>
    </recommendedName>
</protein>
<keyword evidence="1" id="KW-0812">Transmembrane</keyword>